<dbReference type="OrthoDB" id="4427276at2"/>
<evidence type="ECO:0000313" key="4">
    <source>
        <dbReference type="Proteomes" id="UP000216004"/>
    </source>
</evidence>
<dbReference type="GO" id="GO:0003697">
    <property type="term" value="F:single-stranded DNA binding"/>
    <property type="evidence" value="ECO:0007669"/>
    <property type="project" value="InterPro"/>
</dbReference>
<dbReference type="InterPro" id="IPR012340">
    <property type="entry name" value="NA-bd_OB-fold"/>
</dbReference>
<dbReference type="RefSeq" id="WP_094722692.1">
    <property type="nucleotide sequence ID" value="NZ_MWWS01000004.1"/>
</dbReference>
<dbReference type="InterPro" id="IPR000424">
    <property type="entry name" value="Primosome_PriB/ssb"/>
</dbReference>
<protein>
    <recommendedName>
        <fullName evidence="2">Single-stranded DNA-binding protein</fullName>
    </recommendedName>
</protein>
<evidence type="ECO:0000256" key="2">
    <source>
        <dbReference type="PIRNR" id="PIRNR002070"/>
    </source>
</evidence>
<comment type="caution">
    <text evidence="3">The sequence shown here is derived from an EMBL/GenBank/DDBJ whole genome shotgun (WGS) entry which is preliminary data.</text>
</comment>
<gene>
    <name evidence="3" type="ORF">BOCO_0695</name>
</gene>
<dbReference type="InterPro" id="IPR011344">
    <property type="entry name" value="ssDNA-bd"/>
</dbReference>
<proteinExistence type="predicted"/>
<sequence>MTLHQARITIAGFVGKNPIRIGQEGSTPVCSFRIASADGYFDGKAGTWRELPTTWLTVKAFKSLANNVLRSVHKGDPVLVTGSLVTQEWAKDGSIKSSLILEADSLGHDLNLGVSHFQRLKIADNSVEQKASEAGSDAF</sequence>
<accession>A0A261ETJ7</accession>
<dbReference type="PROSITE" id="PS50935">
    <property type="entry name" value="SSB"/>
    <property type="match status" value="1"/>
</dbReference>
<dbReference type="SUPFAM" id="SSF50249">
    <property type="entry name" value="Nucleic acid-binding proteins"/>
    <property type="match status" value="1"/>
</dbReference>
<name>A0A261ETJ7_9BIFI</name>
<dbReference type="Gene3D" id="2.40.50.140">
    <property type="entry name" value="Nucleic acid-binding proteins"/>
    <property type="match status" value="1"/>
</dbReference>
<dbReference type="PIRSF" id="PIRSF002070">
    <property type="entry name" value="SSB"/>
    <property type="match status" value="1"/>
</dbReference>
<dbReference type="CDD" id="cd04496">
    <property type="entry name" value="SSB_OBF"/>
    <property type="match status" value="1"/>
</dbReference>
<dbReference type="Pfam" id="PF00436">
    <property type="entry name" value="SSB"/>
    <property type="match status" value="1"/>
</dbReference>
<dbReference type="EMBL" id="MWWS01000004">
    <property type="protein sequence ID" value="OZG50178.1"/>
    <property type="molecule type" value="Genomic_DNA"/>
</dbReference>
<dbReference type="Proteomes" id="UP000216004">
    <property type="component" value="Unassembled WGS sequence"/>
</dbReference>
<evidence type="ECO:0000256" key="1">
    <source>
        <dbReference type="ARBA" id="ARBA00023125"/>
    </source>
</evidence>
<keyword evidence="1 2" id="KW-0238">DNA-binding</keyword>
<evidence type="ECO:0000313" key="3">
    <source>
        <dbReference type="EMBL" id="OZG50178.1"/>
    </source>
</evidence>
<reference evidence="3 4" key="1">
    <citation type="journal article" date="2017" name="BMC Genomics">
        <title>Comparative genomic and phylogenomic analyses of the Bifidobacteriaceae family.</title>
        <authorList>
            <person name="Lugli G.A."/>
            <person name="Milani C."/>
            <person name="Turroni F."/>
            <person name="Duranti S."/>
            <person name="Mancabelli L."/>
            <person name="Mangifesta M."/>
            <person name="Ferrario C."/>
            <person name="Modesto M."/>
            <person name="Mattarelli P."/>
            <person name="Jiri K."/>
            <person name="van Sinderen D."/>
            <person name="Ventura M."/>
        </authorList>
    </citation>
    <scope>NUCLEOTIDE SEQUENCE [LARGE SCALE GENOMIC DNA]</scope>
    <source>
        <strain evidence="3 4">DSM 22924</strain>
    </source>
</reference>
<dbReference type="AlphaFoldDB" id="A0A261ETJ7"/>
<keyword evidence="4" id="KW-1185">Reference proteome</keyword>
<organism evidence="3 4">
    <name type="scientific">Bombiscardovia coagulans</name>
    <dbReference type="NCBI Taxonomy" id="686666"/>
    <lineage>
        <taxon>Bacteria</taxon>
        <taxon>Bacillati</taxon>
        <taxon>Actinomycetota</taxon>
        <taxon>Actinomycetes</taxon>
        <taxon>Bifidobacteriales</taxon>
        <taxon>Bifidobacteriaceae</taxon>
        <taxon>Bombiscardovia</taxon>
    </lineage>
</organism>
<dbReference type="GO" id="GO:0006260">
    <property type="term" value="P:DNA replication"/>
    <property type="evidence" value="ECO:0007669"/>
    <property type="project" value="InterPro"/>
</dbReference>